<dbReference type="EnsemblMetazoa" id="CLYHEMT021387.1">
    <property type="protein sequence ID" value="CLYHEMP021387.1"/>
    <property type="gene ID" value="CLYHEMG021387"/>
</dbReference>
<keyword evidence="6" id="KW-1185">Reference proteome</keyword>
<accession>A0A7M5XG26</accession>
<dbReference type="SUPFAM" id="SSF48452">
    <property type="entry name" value="TPR-like"/>
    <property type="match status" value="1"/>
</dbReference>
<evidence type="ECO:0000313" key="5">
    <source>
        <dbReference type="EnsemblMetazoa" id="CLYHEMP021387.1"/>
    </source>
</evidence>
<dbReference type="PANTHER" id="PTHR15696">
    <property type="entry name" value="SMG-7 SUPPRESSOR WITH MORPHOLOGICAL EFFECT ON GENITALIA PROTEIN 7"/>
    <property type="match status" value="1"/>
</dbReference>
<dbReference type="GO" id="GO:0000184">
    <property type="term" value="P:nuclear-transcribed mRNA catabolic process, nonsense-mediated decay"/>
    <property type="evidence" value="ECO:0007669"/>
    <property type="project" value="UniProtKB-KW"/>
</dbReference>
<dbReference type="InterPro" id="IPR011990">
    <property type="entry name" value="TPR-like_helical_dom_sf"/>
</dbReference>
<name>A0A7M5XG26_9CNID</name>
<dbReference type="InterPro" id="IPR018834">
    <property type="entry name" value="DNA/RNA-bd_Est1-type"/>
</dbReference>
<dbReference type="PANTHER" id="PTHR15696:SF5">
    <property type="entry name" value="NONSENSE-MEDIATED MRNA DECAY FACTOR SMG7"/>
    <property type="match status" value="1"/>
</dbReference>
<keyword evidence="1" id="KW-0866">Nonsense-mediated mRNA decay</keyword>
<dbReference type="Pfam" id="PF10374">
    <property type="entry name" value="EST1"/>
    <property type="match status" value="1"/>
</dbReference>
<organism evidence="5 6">
    <name type="scientific">Clytia hemisphaerica</name>
    <dbReference type="NCBI Taxonomy" id="252671"/>
    <lineage>
        <taxon>Eukaryota</taxon>
        <taxon>Metazoa</taxon>
        <taxon>Cnidaria</taxon>
        <taxon>Hydrozoa</taxon>
        <taxon>Hydroidolina</taxon>
        <taxon>Leptothecata</taxon>
        <taxon>Obeliida</taxon>
        <taxon>Clytiidae</taxon>
        <taxon>Clytia</taxon>
    </lineage>
</organism>
<feature type="domain" description="Telomerase activating protein Est1-like N-terminal" evidence="4">
    <location>
        <begin position="61"/>
        <end position="173"/>
    </location>
</feature>
<evidence type="ECO:0000259" key="3">
    <source>
        <dbReference type="Pfam" id="PF10373"/>
    </source>
</evidence>
<evidence type="ECO:0000256" key="1">
    <source>
        <dbReference type="ARBA" id="ARBA00023161"/>
    </source>
</evidence>
<dbReference type="GO" id="GO:0070034">
    <property type="term" value="F:telomerase RNA binding"/>
    <property type="evidence" value="ECO:0007669"/>
    <property type="project" value="TreeGrafter"/>
</dbReference>
<dbReference type="InterPro" id="IPR045153">
    <property type="entry name" value="Est1/Ebs1-like"/>
</dbReference>
<proteinExistence type="predicted"/>
<feature type="compositionally biased region" description="Low complexity" evidence="2">
    <location>
        <begin position="501"/>
        <end position="520"/>
    </location>
</feature>
<dbReference type="OrthoDB" id="69928at2759"/>
<dbReference type="Gene3D" id="1.25.40.10">
    <property type="entry name" value="Tetratricopeptide repeat domain"/>
    <property type="match status" value="1"/>
</dbReference>
<reference evidence="5" key="1">
    <citation type="submission" date="2021-01" db="UniProtKB">
        <authorList>
            <consortium name="EnsemblMetazoa"/>
        </authorList>
    </citation>
    <scope>IDENTIFICATION</scope>
</reference>
<dbReference type="InterPro" id="IPR019458">
    <property type="entry name" value="Est1-like_N"/>
</dbReference>
<evidence type="ECO:0000256" key="2">
    <source>
        <dbReference type="SAM" id="MobiDB-lite"/>
    </source>
</evidence>
<dbReference type="GO" id="GO:0005697">
    <property type="term" value="C:telomerase holoenzyme complex"/>
    <property type="evidence" value="ECO:0007669"/>
    <property type="project" value="TreeGrafter"/>
</dbReference>
<feature type="region of interest" description="Disordered" evidence="2">
    <location>
        <begin position="501"/>
        <end position="521"/>
    </location>
</feature>
<feature type="domain" description="DNA/RNA-binding" evidence="3">
    <location>
        <begin position="177"/>
        <end position="436"/>
    </location>
</feature>
<dbReference type="Pfam" id="PF10373">
    <property type="entry name" value="EST1_DNA_bind"/>
    <property type="match status" value="1"/>
</dbReference>
<dbReference type="GO" id="GO:0042162">
    <property type="term" value="F:telomeric DNA binding"/>
    <property type="evidence" value="ECO:0007669"/>
    <property type="project" value="TreeGrafter"/>
</dbReference>
<protein>
    <submittedName>
        <fullName evidence="5">Uncharacterized protein</fullName>
    </submittedName>
</protein>
<dbReference type="AlphaFoldDB" id="A0A7M5XG26"/>
<sequence>MVSTLKCVQALKQCQRLKTNIHGKSIEVADVLSDEFIQRQNLENLYKSVLLSDVQYALDNKVELELWNSVFKEHIDTFRLKIKEKKQNNEKNDIQAKLSLFLDVSTGFYFQLLQEFCDTYDLDLPYHGKASQLGILSKNKKKNDTTKPKINACLYVCQDCLVHLGDLARYRNDMQQAQTFYTLASKVLPGNGQPYNQLAILSSAKSNNLQAVFYYYKSISVPNPFPAASSNLQKTLSQMCAKQNYNIFTKTSGLTVAEYLELFLNFTGSVYMMQDISKINALKDQLIQDLKDVLLELTQIQLVHLMSVSLFNLQRCKHRNYEADNLSEEDTSLWHVSLLFCVQFFQIMLEYTSEMIVNRFQLIEMKCLPAIKLFTDWIVCSGSNTLAQEAFQENLKLYHDVCSFANQLLTIQNKKEKSFLPLMEDWEMHGVNPFRKIHRRYDYRIQPVEVTIAQVWNIRVSRLFHFLDWLCQQEHVISFLSKAEQNGKVEYICKQSADVITPPSSTKKQQTQKKQQPTQQNIKVLQKPKTNGQGNQNVNENVFPQKSRSLFRTESEEIGSLPGVKGPVQSYSLFDAIWSRQNTPPHEGMCHVYV</sequence>
<evidence type="ECO:0000313" key="6">
    <source>
        <dbReference type="Proteomes" id="UP000594262"/>
    </source>
</evidence>
<dbReference type="Proteomes" id="UP000594262">
    <property type="component" value="Unplaced"/>
</dbReference>
<evidence type="ECO:0000259" key="4">
    <source>
        <dbReference type="Pfam" id="PF10374"/>
    </source>
</evidence>